<sequence>MSSDVVSWTYELATVDDTYRFGAALGAVLGAGDLVLLDGPLGAGKTALTRGIARGMGVSGRVTSPTFVLAREHYASDWRRPALVHVDAYRLTSLAELDDLDLDTELTEAAVVVEWGGGFAERLSEDNLLVRIERRADETREITLYPQGRRWRERLPPDFE</sequence>
<evidence type="ECO:0000256" key="9">
    <source>
        <dbReference type="ARBA" id="ARBA00022842"/>
    </source>
</evidence>
<keyword evidence="13" id="KW-1185">Reference proteome</keyword>
<evidence type="ECO:0000313" key="13">
    <source>
        <dbReference type="Proteomes" id="UP000199213"/>
    </source>
</evidence>
<keyword evidence="4" id="KW-0963">Cytoplasm</keyword>
<reference evidence="13" key="1">
    <citation type="submission" date="2016-10" db="EMBL/GenBank/DDBJ databases">
        <authorList>
            <person name="Varghese N."/>
            <person name="Submissions S."/>
        </authorList>
    </citation>
    <scope>NUCLEOTIDE SEQUENCE [LARGE SCALE GENOMIC DNA]</scope>
    <source>
        <strain evidence="13">DSM 45460</strain>
    </source>
</reference>
<evidence type="ECO:0000256" key="8">
    <source>
        <dbReference type="ARBA" id="ARBA00022840"/>
    </source>
</evidence>
<comment type="function">
    <text evidence="10">Required for the formation of a threonylcarbamoyl group on adenosine at position 37 (t(6)A37) in tRNAs that read codons beginning with adenine. Is involved in the transfer of the threonylcarbamoyl moiety of threonylcarbamoyl-AMP (TC-AMP) to the N6 group of A37, together with TsaD and TsaB. TsaE seems to play an indirect role in the t(6)A biosynthesis pathway, possibly in regulating the core enzymatic function of TsaD.</text>
</comment>
<evidence type="ECO:0000256" key="4">
    <source>
        <dbReference type="ARBA" id="ARBA00022490"/>
    </source>
</evidence>
<dbReference type="GO" id="GO:0046872">
    <property type="term" value="F:metal ion binding"/>
    <property type="evidence" value="ECO:0007669"/>
    <property type="project" value="UniProtKB-KW"/>
</dbReference>
<dbReference type="AlphaFoldDB" id="A0A1G8WIK6"/>
<accession>A0A1G8WIK6</accession>
<gene>
    <name evidence="12" type="ORF">SAMN04487820_10229</name>
</gene>
<evidence type="ECO:0000256" key="2">
    <source>
        <dbReference type="ARBA" id="ARBA00007599"/>
    </source>
</evidence>
<dbReference type="NCBIfam" id="TIGR00150">
    <property type="entry name" value="T6A_YjeE"/>
    <property type="match status" value="1"/>
</dbReference>
<evidence type="ECO:0000313" key="12">
    <source>
        <dbReference type="EMBL" id="SDJ77400.1"/>
    </source>
</evidence>
<evidence type="ECO:0000256" key="11">
    <source>
        <dbReference type="ARBA" id="ARBA00032441"/>
    </source>
</evidence>
<keyword evidence="6" id="KW-0479">Metal-binding</keyword>
<dbReference type="OrthoDB" id="9800307at2"/>
<dbReference type="PANTHER" id="PTHR33540">
    <property type="entry name" value="TRNA THREONYLCARBAMOYLADENOSINE BIOSYNTHESIS PROTEIN TSAE"/>
    <property type="match status" value="1"/>
</dbReference>
<keyword evidence="5" id="KW-0819">tRNA processing</keyword>
<evidence type="ECO:0000256" key="1">
    <source>
        <dbReference type="ARBA" id="ARBA00004496"/>
    </source>
</evidence>
<dbReference type="GO" id="GO:0005524">
    <property type="term" value="F:ATP binding"/>
    <property type="evidence" value="ECO:0007669"/>
    <property type="project" value="UniProtKB-KW"/>
</dbReference>
<dbReference type="InterPro" id="IPR003442">
    <property type="entry name" value="T6A_TsaE"/>
</dbReference>
<name>A0A1G8WIK6_ACTMZ</name>
<comment type="similarity">
    <text evidence="2">Belongs to the TsaE family.</text>
</comment>
<dbReference type="InterPro" id="IPR027417">
    <property type="entry name" value="P-loop_NTPase"/>
</dbReference>
<dbReference type="GO" id="GO:0005737">
    <property type="term" value="C:cytoplasm"/>
    <property type="evidence" value="ECO:0007669"/>
    <property type="project" value="UniProtKB-SubCell"/>
</dbReference>
<keyword evidence="8" id="KW-0067">ATP-binding</keyword>
<proteinExistence type="inferred from homology"/>
<keyword evidence="7" id="KW-0547">Nucleotide-binding</keyword>
<organism evidence="12 13">
    <name type="scientific">Actinopolyspora mzabensis</name>
    <dbReference type="NCBI Taxonomy" id="995066"/>
    <lineage>
        <taxon>Bacteria</taxon>
        <taxon>Bacillati</taxon>
        <taxon>Actinomycetota</taxon>
        <taxon>Actinomycetes</taxon>
        <taxon>Actinopolysporales</taxon>
        <taxon>Actinopolysporaceae</taxon>
        <taxon>Actinopolyspora</taxon>
    </lineage>
</organism>
<evidence type="ECO:0000256" key="10">
    <source>
        <dbReference type="ARBA" id="ARBA00024908"/>
    </source>
</evidence>
<evidence type="ECO:0000256" key="3">
    <source>
        <dbReference type="ARBA" id="ARBA00019010"/>
    </source>
</evidence>
<dbReference type="EMBL" id="FNFM01000002">
    <property type="protein sequence ID" value="SDJ77400.1"/>
    <property type="molecule type" value="Genomic_DNA"/>
</dbReference>
<comment type="subcellular location">
    <subcellularLocation>
        <location evidence="1">Cytoplasm</location>
    </subcellularLocation>
</comment>
<keyword evidence="9" id="KW-0460">Magnesium</keyword>
<dbReference type="PANTHER" id="PTHR33540:SF2">
    <property type="entry name" value="TRNA THREONYLCARBAMOYLADENOSINE BIOSYNTHESIS PROTEIN TSAE"/>
    <property type="match status" value="1"/>
</dbReference>
<dbReference type="RefSeq" id="WP_092626140.1">
    <property type="nucleotide sequence ID" value="NZ_FNFM01000002.1"/>
</dbReference>
<dbReference type="Pfam" id="PF02367">
    <property type="entry name" value="TsaE"/>
    <property type="match status" value="1"/>
</dbReference>
<dbReference type="Gene3D" id="3.40.50.300">
    <property type="entry name" value="P-loop containing nucleotide triphosphate hydrolases"/>
    <property type="match status" value="1"/>
</dbReference>
<evidence type="ECO:0000256" key="7">
    <source>
        <dbReference type="ARBA" id="ARBA00022741"/>
    </source>
</evidence>
<protein>
    <recommendedName>
        <fullName evidence="3">tRNA threonylcarbamoyladenosine biosynthesis protein TsaE</fullName>
    </recommendedName>
    <alternativeName>
        <fullName evidence="11">t(6)A37 threonylcarbamoyladenosine biosynthesis protein TsaE</fullName>
    </alternativeName>
</protein>
<dbReference type="GO" id="GO:0002949">
    <property type="term" value="P:tRNA threonylcarbamoyladenosine modification"/>
    <property type="evidence" value="ECO:0007669"/>
    <property type="project" value="InterPro"/>
</dbReference>
<dbReference type="Proteomes" id="UP000199213">
    <property type="component" value="Unassembled WGS sequence"/>
</dbReference>
<evidence type="ECO:0000256" key="5">
    <source>
        <dbReference type="ARBA" id="ARBA00022694"/>
    </source>
</evidence>
<dbReference type="SUPFAM" id="SSF52540">
    <property type="entry name" value="P-loop containing nucleoside triphosphate hydrolases"/>
    <property type="match status" value="1"/>
</dbReference>
<evidence type="ECO:0000256" key="6">
    <source>
        <dbReference type="ARBA" id="ARBA00022723"/>
    </source>
</evidence>